<dbReference type="OrthoDB" id="4908749at2759"/>
<protein>
    <submittedName>
        <fullName evidence="2">Uncharacterized protein</fullName>
    </submittedName>
</protein>
<accession>A0A2C5Z2N1</accession>
<evidence type="ECO:0000256" key="1">
    <source>
        <dbReference type="SAM" id="MobiDB-lite"/>
    </source>
</evidence>
<dbReference type="Proteomes" id="UP000226431">
    <property type="component" value="Unassembled WGS sequence"/>
</dbReference>
<reference evidence="2 3" key="1">
    <citation type="submission" date="2017-06" db="EMBL/GenBank/DDBJ databases">
        <title>Ant-infecting Ophiocordyceps genomes reveal a high diversity of potential behavioral manipulation genes and a possible major role for enterotoxins.</title>
        <authorList>
            <person name="De Bekker C."/>
            <person name="Evans H.C."/>
            <person name="Brachmann A."/>
            <person name="Hughes D.P."/>
        </authorList>
    </citation>
    <scope>NUCLEOTIDE SEQUENCE [LARGE SCALE GENOMIC DNA]</scope>
    <source>
        <strain evidence="2 3">Map16</strain>
    </source>
</reference>
<keyword evidence="3" id="KW-1185">Reference proteome</keyword>
<gene>
    <name evidence="2" type="ORF">CDD80_3207</name>
</gene>
<feature type="region of interest" description="Disordered" evidence="1">
    <location>
        <begin position="154"/>
        <end position="183"/>
    </location>
</feature>
<proteinExistence type="predicted"/>
<comment type="caution">
    <text evidence="2">The sequence shown here is derived from an EMBL/GenBank/DDBJ whole genome shotgun (WGS) entry which is preliminary data.</text>
</comment>
<evidence type="ECO:0000313" key="3">
    <source>
        <dbReference type="Proteomes" id="UP000226431"/>
    </source>
</evidence>
<feature type="compositionally biased region" description="Polar residues" evidence="1">
    <location>
        <begin position="157"/>
        <end position="169"/>
    </location>
</feature>
<dbReference type="AlphaFoldDB" id="A0A2C5Z2N1"/>
<evidence type="ECO:0000313" key="2">
    <source>
        <dbReference type="EMBL" id="PHH74256.1"/>
    </source>
</evidence>
<sequence length="448" mass="50485">MPLARDRRPPSRCSSTMLGVTTMLVAGLPSAALQLHGPLDLASLHLDKPEAKFIMSRVKRAVVTRTIPFVDVHLHENRTQLGADAHERYMLSRLGFFCGQGLYYRHTLLPGYEVEVHPFAHQDFESLNTNYKQESTITLTQTTATTEDTSIEWRVDSSVTESRQDTTTETSEESLGMSNEKSSSWSLQNTTNYLLGTKMGMDFYGLQMETTAQESYTYMSTGVYSSKDTQSNNDKNTESFTLSDALRSTTTSGQNSNRGNSKSYTQDVSLTVSCPARHLCEVQTWTFTAKVRGLCVLIPFFDFSRCPIQDGLARARLNSYERTSQPHQLFPPLNITLGAVNLTFANRWFQSARAMFMTTPRLSKKLRHHRVGDGIVHPAPNVRFNYTRVAPCEVLFPLLQSDGTPHRVQILFQEEIPSAPARRKRFANQGSNRRVKMKIIDANFPLDG</sequence>
<name>A0A2C5Z2N1_9HYPO</name>
<feature type="region of interest" description="Disordered" evidence="1">
    <location>
        <begin position="225"/>
        <end position="263"/>
    </location>
</feature>
<organism evidence="2 3">
    <name type="scientific">Ophiocordyceps camponoti-rufipedis</name>
    <dbReference type="NCBI Taxonomy" id="2004952"/>
    <lineage>
        <taxon>Eukaryota</taxon>
        <taxon>Fungi</taxon>
        <taxon>Dikarya</taxon>
        <taxon>Ascomycota</taxon>
        <taxon>Pezizomycotina</taxon>
        <taxon>Sordariomycetes</taxon>
        <taxon>Hypocreomycetidae</taxon>
        <taxon>Hypocreales</taxon>
        <taxon>Ophiocordycipitaceae</taxon>
        <taxon>Ophiocordyceps</taxon>
    </lineage>
</organism>
<dbReference type="EMBL" id="NJES01000285">
    <property type="protein sequence ID" value="PHH74256.1"/>
    <property type="molecule type" value="Genomic_DNA"/>
</dbReference>